<sequence>MLFSRYSLASLLALTNSVLSQVVVTVTDTVSVITVTVPPPKTTSTSTKYVTVTAHPPPTSSKTTVTVTQTTILSSVPSSDNCVVAWGGQCDGDAYNGCNNCDDGLNCTFYTSK</sequence>
<reference evidence="2 3" key="1">
    <citation type="submission" date="2016-04" db="EMBL/GenBank/DDBJ databases">
        <title>A degradative enzymes factory behind the ericoid mycorrhizal symbiosis.</title>
        <authorList>
            <consortium name="DOE Joint Genome Institute"/>
            <person name="Martino E."/>
            <person name="Morin E."/>
            <person name="Grelet G."/>
            <person name="Kuo A."/>
            <person name="Kohler A."/>
            <person name="Daghino S."/>
            <person name="Barry K."/>
            <person name="Choi C."/>
            <person name="Cichocki N."/>
            <person name="Clum A."/>
            <person name="Copeland A."/>
            <person name="Hainaut M."/>
            <person name="Haridas S."/>
            <person name="Labutti K."/>
            <person name="Lindquist E."/>
            <person name="Lipzen A."/>
            <person name="Khouja H.-R."/>
            <person name="Murat C."/>
            <person name="Ohm R."/>
            <person name="Olson A."/>
            <person name="Spatafora J."/>
            <person name="Veneault-Fourrey C."/>
            <person name="Henrissat B."/>
            <person name="Grigoriev I."/>
            <person name="Martin F."/>
            <person name="Perotto S."/>
        </authorList>
    </citation>
    <scope>NUCLEOTIDE SEQUENCE [LARGE SCALE GENOMIC DNA]</scope>
    <source>
        <strain evidence="2 3">F</strain>
    </source>
</reference>
<evidence type="ECO:0000313" key="2">
    <source>
        <dbReference type="EMBL" id="PMD42779.1"/>
    </source>
</evidence>
<evidence type="ECO:0000313" key="3">
    <source>
        <dbReference type="Proteomes" id="UP000235786"/>
    </source>
</evidence>
<organism evidence="2 3">
    <name type="scientific">Hyaloscypha variabilis (strain UAMH 11265 / GT02V1 / F)</name>
    <name type="common">Meliniomyces variabilis</name>
    <dbReference type="NCBI Taxonomy" id="1149755"/>
    <lineage>
        <taxon>Eukaryota</taxon>
        <taxon>Fungi</taxon>
        <taxon>Dikarya</taxon>
        <taxon>Ascomycota</taxon>
        <taxon>Pezizomycotina</taxon>
        <taxon>Leotiomycetes</taxon>
        <taxon>Helotiales</taxon>
        <taxon>Hyaloscyphaceae</taxon>
        <taxon>Hyaloscypha</taxon>
        <taxon>Hyaloscypha variabilis</taxon>
    </lineage>
</organism>
<dbReference type="Proteomes" id="UP000235786">
    <property type="component" value="Unassembled WGS sequence"/>
</dbReference>
<feature type="signal peptide" evidence="1">
    <location>
        <begin position="1"/>
        <end position="20"/>
    </location>
</feature>
<accession>A0A2J6RW92</accession>
<proteinExistence type="predicted"/>
<dbReference type="EMBL" id="KZ613943">
    <property type="protein sequence ID" value="PMD42779.1"/>
    <property type="molecule type" value="Genomic_DNA"/>
</dbReference>
<name>A0A2J6RW92_HYAVF</name>
<protein>
    <recommendedName>
        <fullName evidence="4">CBM1 domain-containing protein</fullName>
    </recommendedName>
</protein>
<keyword evidence="3" id="KW-1185">Reference proteome</keyword>
<keyword evidence="1" id="KW-0732">Signal</keyword>
<feature type="chain" id="PRO_5014420439" description="CBM1 domain-containing protein" evidence="1">
    <location>
        <begin position="21"/>
        <end position="113"/>
    </location>
</feature>
<dbReference type="AlphaFoldDB" id="A0A2J6RW92"/>
<evidence type="ECO:0008006" key="4">
    <source>
        <dbReference type="Google" id="ProtNLM"/>
    </source>
</evidence>
<gene>
    <name evidence="2" type="ORF">L207DRAFT_565003</name>
</gene>
<evidence type="ECO:0000256" key="1">
    <source>
        <dbReference type="SAM" id="SignalP"/>
    </source>
</evidence>